<keyword evidence="4" id="KW-0808">Transferase</keyword>
<dbReference type="SMART" id="SM00387">
    <property type="entry name" value="HATPase_c"/>
    <property type="match status" value="1"/>
</dbReference>
<evidence type="ECO:0000256" key="6">
    <source>
        <dbReference type="ARBA" id="ARBA00022777"/>
    </source>
</evidence>
<dbReference type="Pfam" id="PF02518">
    <property type="entry name" value="HATPase_c"/>
    <property type="match status" value="1"/>
</dbReference>
<dbReference type="GO" id="GO:0005524">
    <property type="term" value="F:ATP binding"/>
    <property type="evidence" value="ECO:0007669"/>
    <property type="project" value="UniProtKB-KW"/>
</dbReference>
<dbReference type="InterPro" id="IPR005467">
    <property type="entry name" value="His_kinase_dom"/>
</dbReference>
<dbReference type="InterPro" id="IPR050482">
    <property type="entry name" value="Sensor_HK_TwoCompSys"/>
</dbReference>
<dbReference type="EC" id="2.7.13.3" evidence="2"/>
<dbReference type="Gene3D" id="1.20.5.1930">
    <property type="match status" value="1"/>
</dbReference>
<dbReference type="PANTHER" id="PTHR24421:SF10">
    <property type="entry name" value="NITRATE_NITRITE SENSOR PROTEIN NARQ"/>
    <property type="match status" value="1"/>
</dbReference>
<proteinExistence type="predicted"/>
<evidence type="ECO:0000313" key="10">
    <source>
        <dbReference type="EMBL" id="MDR9894246.1"/>
    </source>
</evidence>
<evidence type="ECO:0000256" key="1">
    <source>
        <dbReference type="ARBA" id="ARBA00000085"/>
    </source>
</evidence>
<dbReference type="SUPFAM" id="SSF55874">
    <property type="entry name" value="ATPase domain of HSP90 chaperone/DNA topoisomerase II/histidine kinase"/>
    <property type="match status" value="1"/>
</dbReference>
<dbReference type="CDD" id="cd16917">
    <property type="entry name" value="HATPase_UhpB-NarQ-NarX-like"/>
    <property type="match status" value="1"/>
</dbReference>
<dbReference type="PANTHER" id="PTHR24421">
    <property type="entry name" value="NITRATE/NITRITE SENSOR PROTEIN NARX-RELATED"/>
    <property type="match status" value="1"/>
</dbReference>
<evidence type="ECO:0000256" key="5">
    <source>
        <dbReference type="ARBA" id="ARBA00022741"/>
    </source>
</evidence>
<dbReference type="RefSeq" id="WP_208342033.1">
    <property type="nucleotide sequence ID" value="NZ_CAWQFN010000056.1"/>
</dbReference>
<sequence>MVEELYTPEQLDQIHQQLWQCVLRFANFSATQERNRIARDWHDSLGDALTALNFQLQSAIKLCKPDPSQAQEFLKEAHRLVTLTTQEVRRTLKRFRNDEIENQSIKTLIQLLVHDFESITGVSPEVEINLPITLPSELVTPIYRIIQEALDNICKYAQATAVQIDIHTNVKWVHCVIQDNGCGFDPQKISGGYGLRGMKERVAVLQGHFKLETEPRYGCRITVDIPMQIPRKPEQYQEPSLPEMQIPRKPEQEQETLLPEIPTQVSHTQIHEEEYTTISLDELAEILQTAFSQEQLTANPYDVPLNNNDMQPGPPSLEDIEPTLPCLQENETDYINNTPLDFIHETDYIDNTPLDFVHETDYINNTPLDFIHERDYINNTPLDLINETDYINNTPLDLTSESRVTISDWQPLNLNEWHNLTLQKSTFFWD</sequence>
<evidence type="ECO:0000256" key="4">
    <source>
        <dbReference type="ARBA" id="ARBA00022679"/>
    </source>
</evidence>
<evidence type="ECO:0000313" key="11">
    <source>
        <dbReference type="Proteomes" id="UP000667802"/>
    </source>
</evidence>
<keyword evidence="5" id="KW-0547">Nucleotide-binding</keyword>
<dbReference type="Proteomes" id="UP000667802">
    <property type="component" value="Unassembled WGS sequence"/>
</dbReference>
<dbReference type="InterPro" id="IPR011712">
    <property type="entry name" value="Sig_transdc_His_kin_sub3_dim/P"/>
</dbReference>
<evidence type="ECO:0000256" key="8">
    <source>
        <dbReference type="ARBA" id="ARBA00023012"/>
    </source>
</evidence>
<keyword evidence="6 10" id="KW-0418">Kinase</keyword>
<dbReference type="AlphaFoldDB" id="A0AAP5M3W7"/>
<dbReference type="GO" id="GO:0016020">
    <property type="term" value="C:membrane"/>
    <property type="evidence" value="ECO:0007669"/>
    <property type="project" value="InterPro"/>
</dbReference>
<feature type="domain" description="Histidine kinase" evidence="9">
    <location>
        <begin position="142"/>
        <end position="229"/>
    </location>
</feature>
<keyword evidence="7" id="KW-0067">ATP-binding</keyword>
<evidence type="ECO:0000259" key="9">
    <source>
        <dbReference type="PROSITE" id="PS50109"/>
    </source>
</evidence>
<reference evidence="11" key="1">
    <citation type="journal article" date="2021" name="Science">
        <title>Hunting the eagle killer: A cyanobacterial neurotoxin causes vacuolar myelinopathy.</title>
        <authorList>
            <person name="Breinlinger S."/>
            <person name="Phillips T.J."/>
            <person name="Haram B.N."/>
            <person name="Mares J."/>
            <person name="Martinez Yerena J.A."/>
            <person name="Hrouzek P."/>
            <person name="Sobotka R."/>
            <person name="Henderson W.M."/>
            <person name="Schmieder P."/>
            <person name="Williams S.M."/>
            <person name="Lauderdale J.D."/>
            <person name="Wilde H.D."/>
            <person name="Gerrin W."/>
            <person name="Kust A."/>
            <person name="Washington J.W."/>
            <person name="Wagner C."/>
            <person name="Geier B."/>
            <person name="Liebeke M."/>
            <person name="Enke H."/>
            <person name="Niedermeyer T.H.J."/>
            <person name="Wilde S.B."/>
        </authorList>
    </citation>
    <scope>NUCLEOTIDE SEQUENCE [LARGE SCALE GENOMIC DNA]</scope>
    <source>
        <strain evidence="11">Thurmond2011</strain>
    </source>
</reference>
<keyword evidence="8" id="KW-0902">Two-component regulatory system</keyword>
<keyword evidence="3" id="KW-0597">Phosphoprotein</keyword>
<dbReference type="InterPro" id="IPR036890">
    <property type="entry name" value="HATPase_C_sf"/>
</dbReference>
<evidence type="ECO:0000256" key="7">
    <source>
        <dbReference type="ARBA" id="ARBA00022840"/>
    </source>
</evidence>
<name>A0AAP5M3W7_9CYAN</name>
<dbReference type="InterPro" id="IPR003594">
    <property type="entry name" value="HATPase_dom"/>
</dbReference>
<protein>
    <recommendedName>
        <fullName evidence="2">histidine kinase</fullName>
        <ecNumber evidence="2">2.7.13.3</ecNumber>
    </recommendedName>
</protein>
<comment type="caution">
    <text evidence="10">The sequence shown here is derived from an EMBL/GenBank/DDBJ whole genome shotgun (WGS) entry which is preliminary data.</text>
</comment>
<dbReference type="GO" id="GO:0046983">
    <property type="term" value="F:protein dimerization activity"/>
    <property type="evidence" value="ECO:0007669"/>
    <property type="project" value="InterPro"/>
</dbReference>
<evidence type="ECO:0000256" key="2">
    <source>
        <dbReference type="ARBA" id="ARBA00012438"/>
    </source>
</evidence>
<comment type="catalytic activity">
    <reaction evidence="1">
        <text>ATP + protein L-histidine = ADP + protein N-phospho-L-histidine.</text>
        <dbReference type="EC" id="2.7.13.3"/>
    </reaction>
</comment>
<dbReference type="PROSITE" id="PS50109">
    <property type="entry name" value="HIS_KIN"/>
    <property type="match status" value="1"/>
</dbReference>
<accession>A0AAP5M3W7</accession>
<evidence type="ECO:0000256" key="3">
    <source>
        <dbReference type="ARBA" id="ARBA00022553"/>
    </source>
</evidence>
<organism evidence="10 11">
    <name type="scientific">Aetokthonos hydrillicola Thurmond2011</name>
    <dbReference type="NCBI Taxonomy" id="2712845"/>
    <lineage>
        <taxon>Bacteria</taxon>
        <taxon>Bacillati</taxon>
        <taxon>Cyanobacteriota</taxon>
        <taxon>Cyanophyceae</taxon>
        <taxon>Nostocales</taxon>
        <taxon>Hapalosiphonaceae</taxon>
        <taxon>Aetokthonos</taxon>
    </lineage>
</organism>
<dbReference type="Pfam" id="PF07730">
    <property type="entry name" value="HisKA_3"/>
    <property type="match status" value="1"/>
</dbReference>
<dbReference type="Gene3D" id="3.30.565.10">
    <property type="entry name" value="Histidine kinase-like ATPase, C-terminal domain"/>
    <property type="match status" value="1"/>
</dbReference>
<dbReference type="EMBL" id="JAALHA020000002">
    <property type="protein sequence ID" value="MDR9894246.1"/>
    <property type="molecule type" value="Genomic_DNA"/>
</dbReference>
<keyword evidence="11" id="KW-1185">Reference proteome</keyword>
<gene>
    <name evidence="10" type="ORF">G7B40_006625</name>
</gene>
<dbReference type="GO" id="GO:0000155">
    <property type="term" value="F:phosphorelay sensor kinase activity"/>
    <property type="evidence" value="ECO:0007669"/>
    <property type="project" value="InterPro"/>
</dbReference>